<protein>
    <submittedName>
        <fullName evidence="2">Competence/damage-inducible protein A</fullName>
    </submittedName>
</protein>
<evidence type="ECO:0000313" key="3">
    <source>
        <dbReference type="Proteomes" id="UP001139353"/>
    </source>
</evidence>
<evidence type="ECO:0000259" key="1">
    <source>
        <dbReference type="SMART" id="SM00852"/>
    </source>
</evidence>
<dbReference type="Gene3D" id="3.40.980.10">
    <property type="entry name" value="MoaB/Mog-like domain"/>
    <property type="match status" value="1"/>
</dbReference>
<proteinExistence type="predicted"/>
<comment type="caution">
    <text evidence="2">The sequence shown here is derived from an EMBL/GenBank/DDBJ whole genome shotgun (WGS) entry which is preliminary data.</text>
</comment>
<sequence>MNFGALIIGDEILSGRREDKHLARVIGALESRGLALSWAHYLGDEPARIVAEIRAAAASGDTVFSFGGIGATPDDHTRQCAAQALGLPLALHPEAEVLITQRGRDMAAEKGLAYDTAGPDHQRRLNMGVFPAGATLIPNPYNRIPGFSVGHLHFMPGFPVMAHPMLDWLLDNRYADQTRAHALRAVRVRGTNESALIPVFERVEAAFAGVRSFSLPSVDHPTFGPHIEIGVKGADPAQVELAMAALREGAAAAGAIEIDPS</sequence>
<dbReference type="AlphaFoldDB" id="A0A9X2C1C3"/>
<evidence type="ECO:0000313" key="2">
    <source>
        <dbReference type="EMBL" id="MCK9688668.1"/>
    </source>
</evidence>
<keyword evidence="3" id="KW-1185">Reference proteome</keyword>
<dbReference type="InterPro" id="IPR036425">
    <property type="entry name" value="MoaB/Mog-like_dom_sf"/>
</dbReference>
<dbReference type="SMART" id="SM00852">
    <property type="entry name" value="MoCF_biosynth"/>
    <property type="match status" value="1"/>
</dbReference>
<dbReference type="CDD" id="cd00885">
    <property type="entry name" value="cinA"/>
    <property type="match status" value="1"/>
</dbReference>
<dbReference type="InterPro" id="IPR001453">
    <property type="entry name" value="MoaB/Mog_dom"/>
</dbReference>
<dbReference type="PANTHER" id="PTHR13939">
    <property type="entry name" value="NICOTINAMIDE-NUCLEOTIDE AMIDOHYDROLASE PNCC"/>
    <property type="match status" value="1"/>
</dbReference>
<dbReference type="Pfam" id="PF00994">
    <property type="entry name" value="MoCF_biosynth"/>
    <property type="match status" value="1"/>
</dbReference>
<dbReference type="Proteomes" id="UP001139353">
    <property type="component" value="Unassembled WGS sequence"/>
</dbReference>
<gene>
    <name evidence="2" type="ORF">LPC04_23400</name>
</gene>
<reference evidence="2" key="1">
    <citation type="submission" date="2021-11" db="EMBL/GenBank/DDBJ databases">
        <title>BS-T2-15 a new species belonging to the Comamonadaceae family isolated from the soil of a French oak forest.</title>
        <authorList>
            <person name="Mieszkin S."/>
            <person name="Alain K."/>
        </authorList>
    </citation>
    <scope>NUCLEOTIDE SEQUENCE</scope>
    <source>
        <strain evidence="2">BS-T2-15</strain>
    </source>
</reference>
<dbReference type="InterPro" id="IPR050101">
    <property type="entry name" value="CinA"/>
</dbReference>
<name>A0A9X2C1C3_9BURK</name>
<accession>A0A9X2C1C3</accession>
<dbReference type="EMBL" id="JAJLJH010000009">
    <property type="protein sequence ID" value="MCK9688668.1"/>
    <property type="molecule type" value="Genomic_DNA"/>
</dbReference>
<feature type="domain" description="MoaB/Mog" evidence="1">
    <location>
        <begin position="4"/>
        <end position="177"/>
    </location>
</feature>
<dbReference type="PANTHER" id="PTHR13939:SF0">
    <property type="entry name" value="NMN AMIDOHYDROLASE-LIKE PROTEIN YFAY"/>
    <property type="match status" value="1"/>
</dbReference>
<organism evidence="2 3">
    <name type="scientific">Scleromatobacter humisilvae</name>
    <dbReference type="NCBI Taxonomy" id="2897159"/>
    <lineage>
        <taxon>Bacteria</taxon>
        <taxon>Pseudomonadati</taxon>
        <taxon>Pseudomonadota</taxon>
        <taxon>Betaproteobacteria</taxon>
        <taxon>Burkholderiales</taxon>
        <taxon>Sphaerotilaceae</taxon>
        <taxon>Scleromatobacter</taxon>
    </lineage>
</organism>
<dbReference type="RefSeq" id="WP_275684713.1">
    <property type="nucleotide sequence ID" value="NZ_JAJLJH010000009.1"/>
</dbReference>
<dbReference type="SUPFAM" id="SSF53218">
    <property type="entry name" value="Molybdenum cofactor biosynthesis proteins"/>
    <property type="match status" value="1"/>
</dbReference>